<sequence length="213" mass="24544">ILRAHIALISGDTMAMAKLMKWTGPNSYRDCRFCAIYRISERHIFCPLGPPRDRDPPRSWDPNNLPVWTDKGVRYNQTKMEDTIDAVWGKLMGTSGAPIFSCLRSIVYRWVFAPDTMHLLDENTPRLYLAHRMGVYRDKEIAALSHMQSKTKICDKIGAEIADSRCTIPSAFGKAFRDIKYHASYKATELMNFMHLISPVMLNQRLPAQYYDH</sequence>
<proteinExistence type="predicted"/>
<gene>
    <name evidence="1" type="ORF">P167DRAFT_478482</name>
</gene>
<keyword evidence="2" id="KW-1185">Reference proteome</keyword>
<dbReference type="STRING" id="1392247.A0A3N4K7S1"/>
<dbReference type="OrthoDB" id="5428103at2759"/>
<dbReference type="AlphaFoldDB" id="A0A3N4K7S1"/>
<organism evidence="1 2">
    <name type="scientific">Morchella conica CCBAS932</name>
    <dbReference type="NCBI Taxonomy" id="1392247"/>
    <lineage>
        <taxon>Eukaryota</taxon>
        <taxon>Fungi</taxon>
        <taxon>Dikarya</taxon>
        <taxon>Ascomycota</taxon>
        <taxon>Pezizomycotina</taxon>
        <taxon>Pezizomycetes</taxon>
        <taxon>Pezizales</taxon>
        <taxon>Morchellaceae</taxon>
        <taxon>Morchella</taxon>
    </lineage>
</organism>
<protein>
    <submittedName>
        <fullName evidence="1">Uncharacterized protein</fullName>
    </submittedName>
</protein>
<dbReference type="Proteomes" id="UP000277580">
    <property type="component" value="Unassembled WGS sequence"/>
</dbReference>
<feature type="non-terminal residue" evidence="1">
    <location>
        <position position="213"/>
    </location>
</feature>
<feature type="non-terminal residue" evidence="1">
    <location>
        <position position="1"/>
    </location>
</feature>
<accession>A0A3N4K7S1</accession>
<reference evidence="1 2" key="1">
    <citation type="journal article" date="2018" name="Nat. Ecol. Evol.">
        <title>Pezizomycetes genomes reveal the molecular basis of ectomycorrhizal truffle lifestyle.</title>
        <authorList>
            <person name="Murat C."/>
            <person name="Payen T."/>
            <person name="Noel B."/>
            <person name="Kuo A."/>
            <person name="Morin E."/>
            <person name="Chen J."/>
            <person name="Kohler A."/>
            <person name="Krizsan K."/>
            <person name="Balestrini R."/>
            <person name="Da Silva C."/>
            <person name="Montanini B."/>
            <person name="Hainaut M."/>
            <person name="Levati E."/>
            <person name="Barry K.W."/>
            <person name="Belfiori B."/>
            <person name="Cichocki N."/>
            <person name="Clum A."/>
            <person name="Dockter R.B."/>
            <person name="Fauchery L."/>
            <person name="Guy J."/>
            <person name="Iotti M."/>
            <person name="Le Tacon F."/>
            <person name="Lindquist E.A."/>
            <person name="Lipzen A."/>
            <person name="Malagnac F."/>
            <person name="Mello A."/>
            <person name="Molinier V."/>
            <person name="Miyauchi S."/>
            <person name="Poulain J."/>
            <person name="Riccioni C."/>
            <person name="Rubini A."/>
            <person name="Sitrit Y."/>
            <person name="Splivallo R."/>
            <person name="Traeger S."/>
            <person name="Wang M."/>
            <person name="Zifcakova L."/>
            <person name="Wipf D."/>
            <person name="Zambonelli A."/>
            <person name="Paolocci F."/>
            <person name="Nowrousian M."/>
            <person name="Ottonello S."/>
            <person name="Baldrian P."/>
            <person name="Spatafora J.W."/>
            <person name="Henrissat B."/>
            <person name="Nagy L.G."/>
            <person name="Aury J.M."/>
            <person name="Wincker P."/>
            <person name="Grigoriev I.V."/>
            <person name="Bonfante P."/>
            <person name="Martin F.M."/>
        </authorList>
    </citation>
    <scope>NUCLEOTIDE SEQUENCE [LARGE SCALE GENOMIC DNA]</scope>
    <source>
        <strain evidence="1 2">CCBAS932</strain>
    </source>
</reference>
<dbReference type="EMBL" id="ML119340">
    <property type="protein sequence ID" value="RPB06453.1"/>
    <property type="molecule type" value="Genomic_DNA"/>
</dbReference>
<name>A0A3N4K7S1_9PEZI</name>
<dbReference type="InParanoid" id="A0A3N4K7S1"/>
<evidence type="ECO:0000313" key="1">
    <source>
        <dbReference type="EMBL" id="RPB06453.1"/>
    </source>
</evidence>
<evidence type="ECO:0000313" key="2">
    <source>
        <dbReference type="Proteomes" id="UP000277580"/>
    </source>
</evidence>